<proteinExistence type="predicted"/>
<evidence type="ECO:0000313" key="1">
    <source>
        <dbReference type="EMBL" id="ACS59317.1"/>
    </source>
</evidence>
<geneLocation type="plasmid" evidence="1 2">
    <name>pR132501</name>
</geneLocation>
<gene>
    <name evidence="1" type="ordered locus">Rleg_5104</name>
</gene>
<accession>C6B5F9</accession>
<dbReference type="EMBL" id="CP001623">
    <property type="protein sequence ID" value="ACS59317.1"/>
    <property type="molecule type" value="Genomic_DNA"/>
</dbReference>
<evidence type="ECO:0000313" key="2">
    <source>
        <dbReference type="Proteomes" id="UP000002256"/>
    </source>
</evidence>
<dbReference type="HOGENOM" id="CLU_1561649_0_0_5"/>
<name>C6B5F9_RHILS</name>
<dbReference type="AlphaFoldDB" id="C6B5F9"/>
<dbReference type="KEGG" id="rlg:Rleg_5104"/>
<keyword evidence="1" id="KW-0614">Plasmid</keyword>
<protein>
    <submittedName>
        <fullName evidence="1">Uncharacterized protein</fullName>
    </submittedName>
</protein>
<organism evidence="1 2">
    <name type="scientific">Rhizobium leguminosarum bv. trifolii (strain WSM1325)</name>
    <dbReference type="NCBI Taxonomy" id="395491"/>
    <lineage>
        <taxon>Bacteria</taxon>
        <taxon>Pseudomonadati</taxon>
        <taxon>Pseudomonadota</taxon>
        <taxon>Alphaproteobacteria</taxon>
        <taxon>Hyphomicrobiales</taxon>
        <taxon>Rhizobiaceae</taxon>
        <taxon>Rhizobium/Agrobacterium group</taxon>
        <taxon>Rhizobium</taxon>
    </lineage>
</organism>
<dbReference type="Proteomes" id="UP000002256">
    <property type="component" value="Plasmid pR132501"/>
</dbReference>
<sequence>MQAGDRRKLHCPPAWPPIRHCRLISFPPGRSSIGSIGRISIPSSLDPVPGLPPPTVFRQRQQTFQNSLYRDEPLRGARAETILRNPRRLMVSMAEITTRAISELSCIRPLRIVRMHGTGLEALGTDMPSPPAPTDHAAFGPTCSGTMPTGRTVSPTSRVTIPARSALPFRT</sequence>
<reference evidence="1 2" key="1">
    <citation type="journal article" date="2010" name="Stand. Genomic Sci.">
        <title>Complete genome sequence of Rhizobium leguminosarum bv. trifolii strain WSM1325, an effective microsymbiont of annual Mediterranean clovers.</title>
        <authorList>
            <person name="Reeve W."/>
            <person name="O'Hara G."/>
            <person name="Chain P."/>
            <person name="Ardley J."/>
            <person name="Brau L."/>
            <person name="Nandesena K."/>
            <person name="Tiwari R."/>
            <person name="Copeland A."/>
            <person name="Nolan M."/>
            <person name="Han C."/>
            <person name="Brettin T."/>
            <person name="Land M."/>
            <person name="Ovchinikova G."/>
            <person name="Ivanova N."/>
            <person name="Mavromatis K."/>
            <person name="Markowitz V."/>
            <person name="Kyrpides N."/>
            <person name="Melino V."/>
            <person name="Denton M."/>
            <person name="Yates R."/>
            <person name="Howieson J."/>
        </authorList>
    </citation>
    <scope>NUCLEOTIDE SEQUENCE [LARGE SCALE GENOMIC DNA]</scope>
    <source>
        <strain evidence="1 2">WSM1325</strain>
        <plasmid evidence="2">Plasmid pR132501</plasmid>
    </source>
</reference>